<dbReference type="InterPro" id="IPR026444">
    <property type="entry name" value="Secre_tail"/>
</dbReference>
<dbReference type="Pfam" id="PF18962">
    <property type="entry name" value="Por_Secre_tail"/>
    <property type="match status" value="1"/>
</dbReference>
<dbReference type="EMBL" id="VTRU01000003">
    <property type="protein sequence ID" value="TZF95111.1"/>
    <property type="molecule type" value="Genomic_DNA"/>
</dbReference>
<dbReference type="OrthoDB" id="9792152at2"/>
<keyword evidence="2" id="KW-0732">Signal</keyword>
<keyword evidence="7" id="KW-1185">Reference proteome</keyword>
<dbReference type="InterPro" id="IPR024079">
    <property type="entry name" value="MetalloPept_cat_dom_sf"/>
</dbReference>
<keyword evidence="1" id="KW-0645">Protease</keyword>
<dbReference type="NCBIfam" id="TIGR04183">
    <property type="entry name" value="Por_Secre_tail"/>
    <property type="match status" value="1"/>
</dbReference>
<keyword evidence="3" id="KW-0378">Hydrolase</keyword>
<dbReference type="Gene3D" id="2.60.120.260">
    <property type="entry name" value="Galactose-binding domain-like"/>
    <property type="match status" value="1"/>
</dbReference>
<gene>
    <name evidence="6" type="ORF">FW781_14540</name>
</gene>
<accession>A0A5D8ZKC2</accession>
<dbReference type="AlphaFoldDB" id="A0A5D8ZKC2"/>
<dbReference type="Gene3D" id="3.40.390.10">
    <property type="entry name" value="Collagenase (Catalytic Domain)"/>
    <property type="match status" value="1"/>
</dbReference>
<dbReference type="InterPro" id="IPR008979">
    <property type="entry name" value="Galactose-bd-like_sf"/>
</dbReference>
<dbReference type="PROSITE" id="PS51829">
    <property type="entry name" value="P_HOMO_B"/>
    <property type="match status" value="1"/>
</dbReference>
<dbReference type="SUPFAM" id="SSF55486">
    <property type="entry name" value="Metalloproteases ('zincins'), catalytic domain"/>
    <property type="match status" value="1"/>
</dbReference>
<evidence type="ECO:0000256" key="1">
    <source>
        <dbReference type="ARBA" id="ARBA00022670"/>
    </source>
</evidence>
<reference evidence="6 7" key="1">
    <citation type="submission" date="2019-08" db="EMBL/GenBank/DDBJ databases">
        <title>Draft genome sequence of Chryseobacterium sp. Gsoil 183.</title>
        <authorList>
            <person name="Im W.-T."/>
        </authorList>
    </citation>
    <scope>NUCLEOTIDE SEQUENCE [LARGE SCALE GENOMIC DNA]</scope>
    <source>
        <strain evidence="6 7">Gsoil 183</strain>
    </source>
</reference>
<name>A0A5D8ZKC2_9FLAO</name>
<evidence type="ECO:0000256" key="4">
    <source>
        <dbReference type="SAM" id="MobiDB-lite"/>
    </source>
</evidence>
<protein>
    <submittedName>
        <fullName evidence="6">T9SS type A sorting domain-containing protein</fullName>
    </submittedName>
</protein>
<dbReference type="GO" id="GO:0004252">
    <property type="term" value="F:serine-type endopeptidase activity"/>
    <property type="evidence" value="ECO:0007669"/>
    <property type="project" value="InterPro"/>
</dbReference>
<dbReference type="SUPFAM" id="SSF49785">
    <property type="entry name" value="Galactose-binding domain-like"/>
    <property type="match status" value="1"/>
</dbReference>
<evidence type="ECO:0000313" key="6">
    <source>
        <dbReference type="EMBL" id="TZF95111.1"/>
    </source>
</evidence>
<dbReference type="Pfam" id="PF13583">
    <property type="entry name" value="Reprolysin_4"/>
    <property type="match status" value="1"/>
</dbReference>
<evidence type="ECO:0000256" key="3">
    <source>
        <dbReference type="ARBA" id="ARBA00022801"/>
    </source>
</evidence>
<organism evidence="6 7">
    <name type="scientific">Chryseobacterium panacisoli</name>
    <dbReference type="NCBI Taxonomy" id="1807141"/>
    <lineage>
        <taxon>Bacteria</taxon>
        <taxon>Pseudomonadati</taxon>
        <taxon>Bacteroidota</taxon>
        <taxon>Flavobacteriia</taxon>
        <taxon>Flavobacteriales</taxon>
        <taxon>Weeksellaceae</taxon>
        <taxon>Chryseobacterium group</taxon>
        <taxon>Chryseobacterium</taxon>
    </lineage>
</organism>
<evidence type="ECO:0000256" key="2">
    <source>
        <dbReference type="ARBA" id="ARBA00022729"/>
    </source>
</evidence>
<dbReference type="RefSeq" id="WP_149388086.1">
    <property type="nucleotide sequence ID" value="NZ_VTRU01000003.1"/>
</dbReference>
<sequence length="893" mass="95761">MKFYLFIALSMIPFLGSGQWTRTELRSQKIKKSQEKLQFSGLYALDTDLLKQNLKGVLSKTSGGKGVVISVPGINGKLERYQVWEYSNMAPELQEKYPDIRSYVGVGIEDRSAYLRFSISPVGFSSMITRSGISEFIEPYSEDKTVYAVFDSKARQNQEPDSFKCSTPEGLQNKSTDTHNNAANKKVAGFNTFRLAMSCTGEYAQYHLTAAGTPANATDAQKKAVVLAAMNTTLTRLNGLFEKDLSVHFNLIANNDILIFLNSATDPYTNGGPDEAQAKISGLIPAQNYDMGHLLDKKNGDGAAGDIGVICNDNAKAGGWTAHNFPEGDKFDIDYVAHEMGHQMGANHTFTLYNASTTNASLIEPGSGSTIMAYTGIMGGNSDVQFNSFDYFHAFNIKEIKDVINGVACGVNAPFEKPAPVVSAGADYTIPKSTPFVLRATTPDADNASYTYTWEQMDSGSTQTGVVNSLAYAAKPAGPTFRSLPPVNTPVRYFPDFNKVLAGVFSTRWESVSSVARNLNFTCTVRNNHPTSPQTNKDATVVTVNAASGPFKVTAPLFGQSASSGNTVNVTWDVAGTNQAPVSTANVNIKLSTDGGQTFTTIAASTPNDGSEQIIIPTGSTSANAYILIEAVGNIYYAVSPSFVIDYNVIGETCTTYNYNGAAVNITDGPGGSNISAPKVVVPITVNNTGTITKIKVTPSVAHTNVRDLAIGIESPAGSSALIWNRQCNNRSGITATFSDAGNAVACTSPIQGETLSHESLTIFKGHKAQGEWKLFASDNNAGNVGVINSWSLEVCTRETQNLGVKESSSSRLGDDIKVYPNPSNGNFFIKSRNLSGEIKVIIVDSSGRLISSDSYQGTGDYTKEFNLNIPKGVYLININSSKGAYTQKLIIK</sequence>
<dbReference type="Pfam" id="PF01483">
    <property type="entry name" value="P_proprotein"/>
    <property type="match status" value="1"/>
</dbReference>
<feature type="region of interest" description="Disordered" evidence="4">
    <location>
        <begin position="158"/>
        <end position="177"/>
    </location>
</feature>
<feature type="domain" description="P/Homo B" evidence="5">
    <location>
        <begin position="648"/>
        <end position="802"/>
    </location>
</feature>
<evidence type="ECO:0000259" key="5">
    <source>
        <dbReference type="PROSITE" id="PS51829"/>
    </source>
</evidence>
<evidence type="ECO:0000313" key="7">
    <source>
        <dbReference type="Proteomes" id="UP000323884"/>
    </source>
</evidence>
<comment type="caution">
    <text evidence="6">The sequence shown here is derived from an EMBL/GenBank/DDBJ whole genome shotgun (WGS) entry which is preliminary data.</text>
</comment>
<proteinExistence type="predicted"/>
<dbReference type="GO" id="GO:0006508">
    <property type="term" value="P:proteolysis"/>
    <property type="evidence" value="ECO:0007669"/>
    <property type="project" value="UniProtKB-KW"/>
</dbReference>
<dbReference type="GO" id="GO:0008237">
    <property type="term" value="F:metallopeptidase activity"/>
    <property type="evidence" value="ECO:0007669"/>
    <property type="project" value="InterPro"/>
</dbReference>
<dbReference type="Proteomes" id="UP000323884">
    <property type="component" value="Unassembled WGS sequence"/>
</dbReference>
<dbReference type="InterPro" id="IPR002884">
    <property type="entry name" value="P_dom"/>
</dbReference>